<reference evidence="1 2" key="1">
    <citation type="journal article" date="2012" name="PLoS Pathog.">
        <title>Diverse lifestyles and strategies of plant pathogenesis encoded in the genomes of eighteen Dothideomycetes fungi.</title>
        <authorList>
            <person name="Ohm R.A."/>
            <person name="Feau N."/>
            <person name="Henrissat B."/>
            <person name="Schoch C.L."/>
            <person name="Horwitz B.A."/>
            <person name="Barry K.W."/>
            <person name="Condon B.J."/>
            <person name="Copeland A.C."/>
            <person name="Dhillon B."/>
            <person name="Glaser F."/>
            <person name="Hesse C.N."/>
            <person name="Kosti I."/>
            <person name="LaButti K."/>
            <person name="Lindquist E.A."/>
            <person name="Lucas S."/>
            <person name="Salamov A.A."/>
            <person name="Bradshaw R.E."/>
            <person name="Ciuffetti L."/>
            <person name="Hamelin R.C."/>
            <person name="Kema G.H.J."/>
            <person name="Lawrence C."/>
            <person name="Scott J.A."/>
            <person name="Spatafora J.W."/>
            <person name="Turgeon B.G."/>
            <person name="de Wit P.J.G.M."/>
            <person name="Zhong S."/>
            <person name="Goodwin S.B."/>
            <person name="Grigoriev I.V."/>
        </authorList>
    </citation>
    <scope>NUCLEOTIDE SEQUENCE [LARGE SCALE GENOMIC DNA]</scope>
    <source>
        <strain evidence="2">C5 / ATCC 48332 / race O</strain>
    </source>
</reference>
<organism evidence="1 2">
    <name type="scientific">Cochliobolus heterostrophus (strain C5 / ATCC 48332 / race O)</name>
    <name type="common">Southern corn leaf blight fungus</name>
    <name type="synonym">Bipolaris maydis</name>
    <dbReference type="NCBI Taxonomy" id="701091"/>
    <lineage>
        <taxon>Eukaryota</taxon>
        <taxon>Fungi</taxon>
        <taxon>Dikarya</taxon>
        <taxon>Ascomycota</taxon>
        <taxon>Pezizomycotina</taxon>
        <taxon>Dothideomycetes</taxon>
        <taxon>Pleosporomycetidae</taxon>
        <taxon>Pleosporales</taxon>
        <taxon>Pleosporineae</taxon>
        <taxon>Pleosporaceae</taxon>
        <taxon>Bipolaris</taxon>
    </lineage>
</organism>
<gene>
    <name evidence="1" type="ORF">COCHEDRAFT_1033614</name>
</gene>
<dbReference type="AlphaFoldDB" id="M2TP46"/>
<evidence type="ECO:0000313" key="2">
    <source>
        <dbReference type="Proteomes" id="UP000016936"/>
    </source>
</evidence>
<protein>
    <submittedName>
        <fullName evidence="1">Uncharacterized protein</fullName>
    </submittedName>
</protein>
<dbReference type="HOGENOM" id="CLU_2209774_0_0_1"/>
<proteinExistence type="predicted"/>
<accession>M2TP46</accession>
<evidence type="ECO:0000313" key="1">
    <source>
        <dbReference type="EMBL" id="EMD88304.1"/>
    </source>
</evidence>
<sequence length="107" mass="11632">MSGKLSTLVSTLSFRFRLQRSSTLAYAKVNAEATPIPIPAFAPVERLLPMFSALIGKFAETMPPKFGSIVGDPAGMNWDAGIKRLRDGEDETVWLDEIGQSLVCAVM</sequence>
<dbReference type="EMBL" id="KB445581">
    <property type="protein sequence ID" value="EMD88304.1"/>
    <property type="molecule type" value="Genomic_DNA"/>
</dbReference>
<name>M2TP46_COCH5</name>
<reference evidence="2" key="2">
    <citation type="journal article" date="2013" name="PLoS Genet.">
        <title>Comparative genome structure, secondary metabolite, and effector coding capacity across Cochliobolus pathogens.</title>
        <authorList>
            <person name="Condon B.J."/>
            <person name="Leng Y."/>
            <person name="Wu D."/>
            <person name="Bushley K.E."/>
            <person name="Ohm R.A."/>
            <person name="Otillar R."/>
            <person name="Martin J."/>
            <person name="Schackwitz W."/>
            <person name="Grimwood J."/>
            <person name="MohdZainudin N."/>
            <person name="Xue C."/>
            <person name="Wang R."/>
            <person name="Manning V.A."/>
            <person name="Dhillon B."/>
            <person name="Tu Z.J."/>
            <person name="Steffenson B.J."/>
            <person name="Salamov A."/>
            <person name="Sun H."/>
            <person name="Lowry S."/>
            <person name="LaButti K."/>
            <person name="Han J."/>
            <person name="Copeland A."/>
            <person name="Lindquist E."/>
            <person name="Barry K."/>
            <person name="Schmutz J."/>
            <person name="Baker S.E."/>
            <person name="Ciuffetti L.M."/>
            <person name="Grigoriev I.V."/>
            <person name="Zhong S."/>
            <person name="Turgeon B.G."/>
        </authorList>
    </citation>
    <scope>NUCLEOTIDE SEQUENCE [LARGE SCALE GENOMIC DNA]</scope>
    <source>
        <strain evidence="2">C5 / ATCC 48332 / race O</strain>
    </source>
</reference>
<keyword evidence="2" id="KW-1185">Reference proteome</keyword>
<dbReference type="Proteomes" id="UP000016936">
    <property type="component" value="Unassembled WGS sequence"/>
</dbReference>